<reference evidence="1 2" key="1">
    <citation type="journal article" date="2023" name="Nucleic Acids Res.">
        <title>The hologenome of Daphnia magna reveals possible DNA methylation and microbiome-mediated evolution of the host genome.</title>
        <authorList>
            <person name="Chaturvedi A."/>
            <person name="Li X."/>
            <person name="Dhandapani V."/>
            <person name="Marshall H."/>
            <person name="Kissane S."/>
            <person name="Cuenca-Cambronero M."/>
            <person name="Asole G."/>
            <person name="Calvet F."/>
            <person name="Ruiz-Romero M."/>
            <person name="Marangio P."/>
            <person name="Guigo R."/>
            <person name="Rago D."/>
            <person name="Mirbahai L."/>
            <person name="Eastwood N."/>
            <person name="Colbourne J.K."/>
            <person name="Zhou J."/>
            <person name="Mallon E."/>
            <person name="Orsini L."/>
        </authorList>
    </citation>
    <scope>NUCLEOTIDE SEQUENCE [LARGE SCALE GENOMIC DNA]</scope>
    <source>
        <strain evidence="1">LRV0_1</strain>
    </source>
</reference>
<evidence type="ECO:0000313" key="1">
    <source>
        <dbReference type="EMBL" id="KAK4023712.1"/>
    </source>
</evidence>
<organism evidence="1 2">
    <name type="scientific">Daphnia magna</name>
    <dbReference type="NCBI Taxonomy" id="35525"/>
    <lineage>
        <taxon>Eukaryota</taxon>
        <taxon>Metazoa</taxon>
        <taxon>Ecdysozoa</taxon>
        <taxon>Arthropoda</taxon>
        <taxon>Crustacea</taxon>
        <taxon>Branchiopoda</taxon>
        <taxon>Diplostraca</taxon>
        <taxon>Cladocera</taxon>
        <taxon>Anomopoda</taxon>
        <taxon>Daphniidae</taxon>
        <taxon>Daphnia</taxon>
    </lineage>
</organism>
<gene>
    <name evidence="1" type="ORF">OUZ56_009111</name>
</gene>
<dbReference type="SUPFAM" id="SSF48371">
    <property type="entry name" value="ARM repeat"/>
    <property type="match status" value="1"/>
</dbReference>
<accession>A0ABR0AF12</accession>
<dbReference type="Proteomes" id="UP001234178">
    <property type="component" value="Unassembled WGS sequence"/>
</dbReference>
<protein>
    <submittedName>
        <fullName evidence="1">Uncharacterized protein</fullName>
    </submittedName>
</protein>
<keyword evidence="2" id="KW-1185">Reference proteome</keyword>
<name>A0ABR0AF12_9CRUS</name>
<dbReference type="EMBL" id="JAOYFB010000037">
    <property type="protein sequence ID" value="KAK4023712.1"/>
    <property type="molecule type" value="Genomic_DNA"/>
</dbReference>
<dbReference type="InterPro" id="IPR016024">
    <property type="entry name" value="ARM-type_fold"/>
</dbReference>
<proteinExistence type="predicted"/>
<evidence type="ECO:0000313" key="2">
    <source>
        <dbReference type="Proteomes" id="UP001234178"/>
    </source>
</evidence>
<comment type="caution">
    <text evidence="1">The sequence shown here is derived from an EMBL/GenBank/DDBJ whole genome shotgun (WGS) entry which is preliminary data.</text>
</comment>
<sequence length="223" mass="25605">MDSLSKKGLNEADARPLISRIEWWNKINLLVNSLTENQPELLDNVINDIKVLVGHHGLERDLIEADLTQIIVNKALEDPSKTHLLAHLFHRLIESQTSWTQSLGHRLFQIIVKELNTLSDVDKKNNAIQLMAAIFKRRVPGVPDDWITDTAEWLIKRFDADIKHSSQQLCLFLSTILVNEHDDDCNLLPSQQRQLLPCVKALEKAILGRKFNKVNSWSDDMKH</sequence>